<reference evidence="11 12" key="1">
    <citation type="submission" date="2018-04" db="EMBL/GenBank/DDBJ databases">
        <title>Genomic Encyclopedia of Type Strains, Phase IV (KMG-IV): sequencing the most valuable type-strain genomes for metagenomic binning, comparative biology and taxonomic classification.</title>
        <authorList>
            <person name="Goeker M."/>
        </authorList>
    </citation>
    <scope>NUCLEOTIDE SEQUENCE [LARGE SCALE GENOMIC DNA]</scope>
    <source>
        <strain evidence="11 12">DSM 20705</strain>
    </source>
</reference>
<organism evidence="11 12">
    <name type="scientific">Ezakiella coagulans</name>
    <dbReference type="NCBI Taxonomy" id="46507"/>
    <lineage>
        <taxon>Bacteria</taxon>
        <taxon>Bacillati</taxon>
        <taxon>Bacillota</taxon>
        <taxon>Tissierellia</taxon>
        <taxon>Ezakiella</taxon>
    </lineage>
</organism>
<dbReference type="SUPFAM" id="SSF82866">
    <property type="entry name" value="Multidrug efflux transporter AcrB transmembrane domain"/>
    <property type="match status" value="1"/>
</dbReference>
<dbReference type="GO" id="GO:0015450">
    <property type="term" value="F:protein-transporting ATPase activity"/>
    <property type="evidence" value="ECO:0007669"/>
    <property type="project" value="InterPro"/>
</dbReference>
<dbReference type="Gene3D" id="1.20.1640.10">
    <property type="entry name" value="Multidrug efflux transporter AcrB transmembrane domain"/>
    <property type="match status" value="1"/>
</dbReference>
<dbReference type="InterPro" id="IPR048634">
    <property type="entry name" value="SecD_SecF_C"/>
</dbReference>
<dbReference type="PANTHER" id="PTHR30081:SF8">
    <property type="entry name" value="PROTEIN TRANSLOCASE SUBUNIT SECF"/>
    <property type="match status" value="1"/>
</dbReference>
<dbReference type="GO" id="GO:0006605">
    <property type="term" value="P:protein targeting"/>
    <property type="evidence" value="ECO:0007669"/>
    <property type="project" value="UniProtKB-UniRule"/>
</dbReference>
<dbReference type="AlphaFoldDB" id="A0A2U1E2U6"/>
<feature type="transmembrane region" description="Helical" evidence="9">
    <location>
        <begin position="7"/>
        <end position="27"/>
    </location>
</feature>
<evidence type="ECO:0000256" key="9">
    <source>
        <dbReference type="HAMAP-Rule" id="MF_01464"/>
    </source>
</evidence>
<keyword evidence="4 9" id="KW-0812">Transmembrane</keyword>
<dbReference type="Proteomes" id="UP000245793">
    <property type="component" value="Unassembled WGS sequence"/>
</dbReference>
<evidence type="ECO:0000256" key="5">
    <source>
        <dbReference type="ARBA" id="ARBA00022927"/>
    </source>
</evidence>
<evidence type="ECO:0000256" key="2">
    <source>
        <dbReference type="ARBA" id="ARBA00022448"/>
    </source>
</evidence>
<feature type="transmembrane region" description="Helical" evidence="9">
    <location>
        <begin position="229"/>
        <end position="247"/>
    </location>
</feature>
<dbReference type="EMBL" id="QEKV01000006">
    <property type="protein sequence ID" value="PVY94152.1"/>
    <property type="molecule type" value="Genomic_DNA"/>
</dbReference>
<dbReference type="InterPro" id="IPR005665">
    <property type="entry name" value="SecF_bac"/>
</dbReference>
<keyword evidence="6 9" id="KW-1133">Transmembrane helix</keyword>
<name>A0A2U1E2U6_9FIRM</name>
<dbReference type="InterPro" id="IPR022646">
    <property type="entry name" value="SecD/SecF_CS"/>
</dbReference>
<evidence type="ECO:0000256" key="8">
    <source>
        <dbReference type="ARBA" id="ARBA00023136"/>
    </source>
</evidence>
<dbReference type="GO" id="GO:0043952">
    <property type="term" value="P:protein transport by the Sec complex"/>
    <property type="evidence" value="ECO:0007669"/>
    <property type="project" value="UniProtKB-UniRule"/>
</dbReference>
<dbReference type="PRINTS" id="PR01755">
    <property type="entry name" value="SECFTRNLCASE"/>
</dbReference>
<sequence length="292" mass="32533">MNFVKHRYIYMAISAILIIAGICFAAVKGFNLGIDFSGGTVITIQAPKFIEEEKIRNIFKKYDNTIGIQYSGENKSDIIVKSTKDFDTTQMTEIKYALEQELSIDRTAISSDSAEPTMGKEIQRKAIISILIASALMLVYITIRFEFLFGVAAICALIHDVLITVGFYAIFSFPVNSSLIAAVLTILGYSINATIIIFDRIREERKLQPKATKEDIINSAVNHTIRRSIFTTVTTLLAVFTLYYVGVEAVKVLALPLIIGMVSGFWSSVFLAPNFWYIFCGGDEAKVAQNKR</sequence>
<keyword evidence="3 9" id="KW-1003">Cell membrane</keyword>
<dbReference type="PANTHER" id="PTHR30081">
    <property type="entry name" value="PROTEIN-EXPORT MEMBRANE PROTEIN SEC"/>
    <property type="match status" value="1"/>
</dbReference>
<evidence type="ECO:0000256" key="1">
    <source>
        <dbReference type="ARBA" id="ARBA00004651"/>
    </source>
</evidence>
<comment type="similarity">
    <text evidence="9">Belongs to the SecD/SecF family. SecF subfamily.</text>
</comment>
<dbReference type="Pfam" id="PF02355">
    <property type="entry name" value="SecD_SecF_C"/>
    <property type="match status" value="1"/>
</dbReference>
<keyword evidence="2 9" id="KW-0813">Transport</keyword>
<comment type="caution">
    <text evidence="11">The sequence shown here is derived from an EMBL/GenBank/DDBJ whole genome shotgun (WGS) entry which is preliminary data.</text>
</comment>
<evidence type="ECO:0000259" key="10">
    <source>
        <dbReference type="Pfam" id="PF02355"/>
    </source>
</evidence>
<dbReference type="InterPro" id="IPR055344">
    <property type="entry name" value="SecD_SecF_C_bact"/>
</dbReference>
<evidence type="ECO:0000313" key="11">
    <source>
        <dbReference type="EMBL" id="PVY94152.1"/>
    </source>
</evidence>
<comment type="subcellular location">
    <subcellularLocation>
        <location evidence="1 9">Cell membrane</location>
        <topology evidence="1 9">Multi-pass membrane protein</topology>
    </subcellularLocation>
</comment>
<dbReference type="GO" id="GO:0065002">
    <property type="term" value="P:intracellular protein transmembrane transport"/>
    <property type="evidence" value="ECO:0007669"/>
    <property type="project" value="UniProtKB-UniRule"/>
</dbReference>
<dbReference type="Pfam" id="PF07549">
    <property type="entry name" value="Sec_GG"/>
    <property type="match status" value="1"/>
</dbReference>
<gene>
    <name evidence="9" type="primary">secF</name>
    <name evidence="11" type="ORF">C7381_10624</name>
</gene>
<accession>A0A2U1E2U6</accession>
<feature type="domain" description="Protein export membrane protein SecD/SecF C-terminal" evidence="10">
    <location>
        <begin position="103"/>
        <end position="278"/>
    </location>
</feature>
<keyword evidence="5 9" id="KW-0653">Protein transport</keyword>
<evidence type="ECO:0000256" key="3">
    <source>
        <dbReference type="ARBA" id="ARBA00022475"/>
    </source>
</evidence>
<dbReference type="GO" id="GO:0005886">
    <property type="term" value="C:plasma membrane"/>
    <property type="evidence" value="ECO:0007669"/>
    <property type="project" value="UniProtKB-SubCell"/>
</dbReference>
<keyword evidence="7 9" id="KW-0811">Translocation</keyword>
<feature type="transmembrane region" description="Helical" evidence="9">
    <location>
        <begin position="126"/>
        <end position="143"/>
    </location>
</feature>
<dbReference type="InterPro" id="IPR022645">
    <property type="entry name" value="SecD/SecF_bac"/>
</dbReference>
<keyword evidence="8 9" id="KW-0472">Membrane</keyword>
<protein>
    <recommendedName>
        <fullName evidence="9">Protein-export membrane protein SecF</fullName>
    </recommendedName>
</protein>
<dbReference type="HAMAP" id="MF_01464_B">
    <property type="entry name" value="SecF_B"/>
    <property type="match status" value="1"/>
</dbReference>
<feature type="transmembrane region" description="Helical" evidence="9">
    <location>
        <begin position="148"/>
        <end position="171"/>
    </location>
</feature>
<dbReference type="NCBIfam" id="TIGR00916">
    <property type="entry name" value="2A0604s01"/>
    <property type="match status" value="1"/>
</dbReference>
<feature type="transmembrane region" description="Helical" evidence="9">
    <location>
        <begin position="253"/>
        <end position="279"/>
    </location>
</feature>
<dbReference type="InterPro" id="IPR022813">
    <property type="entry name" value="SecD/SecF_arch_bac"/>
</dbReference>
<dbReference type="RefSeq" id="WP_052085449.1">
    <property type="nucleotide sequence ID" value="NZ_CAUPJO010000009.1"/>
</dbReference>
<evidence type="ECO:0000256" key="4">
    <source>
        <dbReference type="ARBA" id="ARBA00022692"/>
    </source>
</evidence>
<keyword evidence="12" id="KW-1185">Reference proteome</keyword>
<feature type="transmembrane region" description="Helical" evidence="9">
    <location>
        <begin position="177"/>
        <end position="198"/>
    </location>
</feature>
<dbReference type="NCBIfam" id="TIGR00966">
    <property type="entry name" value="transloc_SecF"/>
    <property type="match status" value="1"/>
</dbReference>
<proteinExistence type="inferred from homology"/>
<comment type="subunit">
    <text evidence="9">Forms a complex with SecD. Part of the essential Sec protein translocation apparatus which comprises SecA, SecYEG and auxiliary proteins SecDF. Other proteins may also be involved.</text>
</comment>
<evidence type="ECO:0000256" key="7">
    <source>
        <dbReference type="ARBA" id="ARBA00023010"/>
    </source>
</evidence>
<comment type="function">
    <text evidence="9">Part of the Sec protein translocase complex. Interacts with the SecYEG preprotein conducting channel. SecDF uses the proton motive force (PMF) to complete protein translocation after the ATP-dependent function of SecA.</text>
</comment>
<evidence type="ECO:0000256" key="6">
    <source>
        <dbReference type="ARBA" id="ARBA00022989"/>
    </source>
</evidence>
<evidence type="ECO:0000313" key="12">
    <source>
        <dbReference type="Proteomes" id="UP000245793"/>
    </source>
</evidence>